<comment type="similarity">
    <text evidence="3">Belongs to the SGS3 family.</text>
</comment>
<evidence type="ECO:0000259" key="6">
    <source>
        <dbReference type="Pfam" id="PF03470"/>
    </source>
</evidence>
<dbReference type="Gramene" id="AUR62006969-RA">
    <property type="protein sequence ID" value="AUR62006969-RA:cds"/>
    <property type="gene ID" value="AUR62006969"/>
</dbReference>
<evidence type="ECO:0000259" key="5">
    <source>
        <dbReference type="Pfam" id="PF03468"/>
    </source>
</evidence>
<dbReference type="EnsemblPlants" id="AUR62006969-RA">
    <property type="protein sequence ID" value="AUR62006969-RA:cds"/>
    <property type="gene ID" value="AUR62006969"/>
</dbReference>
<evidence type="ECO:0000313" key="8">
    <source>
        <dbReference type="Proteomes" id="UP000596660"/>
    </source>
</evidence>
<evidence type="ECO:0000313" key="7">
    <source>
        <dbReference type="EnsemblPlants" id="AUR62006969-RA:cds"/>
    </source>
</evidence>
<dbReference type="GO" id="GO:0051607">
    <property type="term" value="P:defense response to virus"/>
    <property type="evidence" value="ECO:0007669"/>
    <property type="project" value="InterPro"/>
</dbReference>
<keyword evidence="1" id="KW-0175">Coiled coil</keyword>
<feature type="domain" description="Zinc finger-XS" evidence="6">
    <location>
        <begin position="97"/>
        <end position="135"/>
    </location>
</feature>
<dbReference type="InterPro" id="IPR044287">
    <property type="entry name" value="SGS3"/>
</dbReference>
<dbReference type="PANTHER" id="PTHR46602">
    <property type="entry name" value="PROTEIN SUPPRESSOR OF GENE SILENCING 3"/>
    <property type="match status" value="1"/>
</dbReference>
<sequence length="498" mass="58174">MGPTKPPPKAWGQPDTAHRLGIRSCNAPNKNWTVKSGSSQPREEEVVDEKEEVVDDSKEKAHNDSENENHKMLKKFFEIVDALTIEEINEPERQWHCPACHGGPGAIDWYKGLQPLMAHARTKGSLRVKLHRTFADILDEELRRKGTSVVPAGESYAQWEGLKQEVKDHDIVWPPMVMIMNTWLDTDDNDKWTGMGNPELLEYFKGYAAVRAKHSYGPKGHRGFSVLIFESSAMGFVEAERLHRHFQQQGTGRSAWDNSRKALFYAGGKRQLYGFFAKKDDLDEFNKHSQGKQRLKYEIRSYQEMVVVPLKQMSEDNQQLTWFKNKSAQYQRQKKANEEIVNILSEKLRKTMEENRIVRQRTKEQHEENKEEMDFQEQFFNDQIQKIHEATNVKEDQFEKLQQEERKKIEDLKTVASNTEDGRRRAEEATKFKEMQNQEIEKYLAEREQLEQIHSGKKIEMKKRHWEEEVELEREFDAALTKLMNKYAPHPTGAGAIA</sequence>
<proteinExistence type="inferred from homology"/>
<dbReference type="Pfam" id="PF03470">
    <property type="entry name" value="zf-XS"/>
    <property type="match status" value="1"/>
</dbReference>
<accession>A0A803L530</accession>
<keyword evidence="2" id="KW-0943">RNA-mediated gene silencing</keyword>
<feature type="compositionally biased region" description="Polar residues" evidence="4">
    <location>
        <begin position="26"/>
        <end position="40"/>
    </location>
</feature>
<reference evidence="7" key="1">
    <citation type="journal article" date="2017" name="Nature">
        <title>The genome of Chenopodium quinoa.</title>
        <authorList>
            <person name="Jarvis D.E."/>
            <person name="Ho Y.S."/>
            <person name="Lightfoot D.J."/>
            <person name="Schmoeckel S.M."/>
            <person name="Li B."/>
            <person name="Borm T.J.A."/>
            <person name="Ohyanagi H."/>
            <person name="Mineta K."/>
            <person name="Michell C.T."/>
            <person name="Saber N."/>
            <person name="Kharbatia N.M."/>
            <person name="Rupper R.R."/>
            <person name="Sharp A.R."/>
            <person name="Dally N."/>
            <person name="Boughton B.A."/>
            <person name="Woo Y.H."/>
            <person name="Gao G."/>
            <person name="Schijlen E.G.W.M."/>
            <person name="Guo X."/>
            <person name="Momin A.A."/>
            <person name="Negrao S."/>
            <person name="Al-Babili S."/>
            <person name="Gehring C."/>
            <person name="Roessner U."/>
            <person name="Jung C."/>
            <person name="Murphy K."/>
            <person name="Arold S.T."/>
            <person name="Gojobori T."/>
            <person name="van der Linden C.G."/>
            <person name="van Loo E.N."/>
            <person name="Jellen E.N."/>
            <person name="Maughan P.J."/>
            <person name="Tester M."/>
        </authorList>
    </citation>
    <scope>NUCLEOTIDE SEQUENCE [LARGE SCALE GENOMIC DNA]</scope>
    <source>
        <strain evidence="7">cv. PI 614886</strain>
    </source>
</reference>
<dbReference type="PANTHER" id="PTHR46602:SF1">
    <property type="entry name" value="PROTEIN SUPPRESSOR OF GENE SILENCING 3"/>
    <property type="match status" value="1"/>
</dbReference>
<protein>
    <submittedName>
        <fullName evidence="7">Uncharacterized protein</fullName>
    </submittedName>
</protein>
<dbReference type="Gene3D" id="3.30.70.2890">
    <property type="entry name" value="XS domain"/>
    <property type="match status" value="1"/>
</dbReference>
<feature type="domain" description="XS" evidence="5">
    <location>
        <begin position="168"/>
        <end position="283"/>
    </location>
</feature>
<organism evidence="7 8">
    <name type="scientific">Chenopodium quinoa</name>
    <name type="common">Quinoa</name>
    <dbReference type="NCBI Taxonomy" id="63459"/>
    <lineage>
        <taxon>Eukaryota</taxon>
        <taxon>Viridiplantae</taxon>
        <taxon>Streptophyta</taxon>
        <taxon>Embryophyta</taxon>
        <taxon>Tracheophyta</taxon>
        <taxon>Spermatophyta</taxon>
        <taxon>Magnoliopsida</taxon>
        <taxon>eudicotyledons</taxon>
        <taxon>Gunneridae</taxon>
        <taxon>Pentapetalae</taxon>
        <taxon>Caryophyllales</taxon>
        <taxon>Chenopodiaceae</taxon>
        <taxon>Chenopodioideae</taxon>
        <taxon>Atripliceae</taxon>
        <taxon>Chenopodium</taxon>
    </lineage>
</organism>
<dbReference type="Pfam" id="PF03468">
    <property type="entry name" value="XS"/>
    <property type="match status" value="1"/>
</dbReference>
<dbReference type="InterPro" id="IPR005381">
    <property type="entry name" value="Znf-XS_domain"/>
</dbReference>
<dbReference type="AlphaFoldDB" id="A0A803L530"/>
<feature type="compositionally biased region" description="Basic and acidic residues" evidence="4">
    <location>
        <begin position="55"/>
        <end position="69"/>
    </location>
</feature>
<dbReference type="InterPro" id="IPR038588">
    <property type="entry name" value="XS_domain_sf"/>
</dbReference>
<dbReference type="InterPro" id="IPR005380">
    <property type="entry name" value="XS_domain"/>
</dbReference>
<dbReference type="GO" id="GO:0031047">
    <property type="term" value="P:regulatory ncRNA-mediated gene silencing"/>
    <property type="evidence" value="ECO:0007669"/>
    <property type="project" value="UniProtKB-KW"/>
</dbReference>
<evidence type="ECO:0000256" key="2">
    <source>
        <dbReference type="ARBA" id="ARBA00023158"/>
    </source>
</evidence>
<keyword evidence="8" id="KW-1185">Reference proteome</keyword>
<dbReference type="Proteomes" id="UP000596660">
    <property type="component" value="Unplaced"/>
</dbReference>
<reference evidence="7" key="2">
    <citation type="submission" date="2021-03" db="UniProtKB">
        <authorList>
            <consortium name="EnsemblPlants"/>
        </authorList>
    </citation>
    <scope>IDENTIFICATION</scope>
</reference>
<feature type="compositionally biased region" description="Acidic residues" evidence="4">
    <location>
        <begin position="45"/>
        <end position="54"/>
    </location>
</feature>
<feature type="region of interest" description="Disordered" evidence="4">
    <location>
        <begin position="1"/>
        <end position="69"/>
    </location>
</feature>
<dbReference type="CDD" id="cd12266">
    <property type="entry name" value="RRM_like_XS"/>
    <property type="match status" value="1"/>
</dbReference>
<evidence type="ECO:0000256" key="1">
    <source>
        <dbReference type="ARBA" id="ARBA00023054"/>
    </source>
</evidence>
<evidence type="ECO:0000256" key="3">
    <source>
        <dbReference type="ARBA" id="ARBA00024022"/>
    </source>
</evidence>
<name>A0A803L530_CHEQI</name>
<evidence type="ECO:0000256" key="4">
    <source>
        <dbReference type="SAM" id="MobiDB-lite"/>
    </source>
</evidence>
<dbReference type="OMA" id="AREWHCP"/>